<proteinExistence type="inferred from homology"/>
<feature type="domain" description="Ubiquinol-cytochrome c chaperone" evidence="3">
    <location>
        <begin position="34"/>
        <end position="177"/>
    </location>
</feature>
<dbReference type="Pfam" id="PF03981">
    <property type="entry name" value="Ubiq_cyt_C_chap"/>
    <property type="match status" value="1"/>
</dbReference>
<comment type="similarity">
    <text evidence="1">Belongs to the CBP3 family.</text>
</comment>
<accession>A0AAW9RP46</accession>
<protein>
    <submittedName>
        <fullName evidence="4">Ubiquinol-cytochrome C chaperone family protein</fullName>
    </submittedName>
</protein>
<gene>
    <name evidence="4" type="ORF">V3328_19645</name>
</gene>
<evidence type="ECO:0000313" key="4">
    <source>
        <dbReference type="EMBL" id="MEJ8573715.1"/>
    </source>
</evidence>
<name>A0AAW9RP46_9HYPH</name>
<keyword evidence="5" id="KW-1185">Reference proteome</keyword>
<dbReference type="RefSeq" id="WP_340331414.1">
    <property type="nucleotide sequence ID" value="NZ_JAZHOF010000008.1"/>
</dbReference>
<reference evidence="4 5" key="1">
    <citation type="submission" date="2024-02" db="EMBL/GenBank/DDBJ databases">
        <title>Genome analysis and characterization of Microbaculum marinisediminis sp. nov., isolated from marine sediment.</title>
        <authorList>
            <person name="Du Z.-J."/>
            <person name="Ye Y.-Q."/>
            <person name="Zhang Z.-R."/>
            <person name="Yuan S.-M."/>
            <person name="Zhang X.-Y."/>
        </authorList>
    </citation>
    <scope>NUCLEOTIDE SEQUENCE [LARGE SCALE GENOMIC DNA]</scope>
    <source>
        <strain evidence="4 5">SDUM1044001</strain>
    </source>
</reference>
<evidence type="ECO:0000259" key="3">
    <source>
        <dbReference type="Pfam" id="PF03981"/>
    </source>
</evidence>
<dbReference type="InterPro" id="IPR021150">
    <property type="entry name" value="Ubiq_cyt_c_chap"/>
</dbReference>
<dbReference type="PANTHER" id="PTHR12184">
    <property type="entry name" value="UBIQUINOL-CYTOCHROME C REDUCTASE COMPLEX ASSEMBLY FACTOR 1 FAMILY MEMBER"/>
    <property type="match status" value="1"/>
</dbReference>
<evidence type="ECO:0000313" key="5">
    <source>
        <dbReference type="Proteomes" id="UP001378188"/>
    </source>
</evidence>
<dbReference type="PIRSF" id="PIRSF032079">
    <property type="entry name" value="UCP032079"/>
    <property type="match status" value="1"/>
</dbReference>
<dbReference type="PANTHER" id="PTHR12184:SF1">
    <property type="entry name" value="UBIQUINOL-CYTOCHROME-C REDUCTASE COMPLEX ASSEMBLY FACTOR 1"/>
    <property type="match status" value="1"/>
</dbReference>
<sequence>MLRRFFKRFQSDDRANVLYGQIVAQARQPAFYAELGVPDTPEGRFDMIVLHVVLVMRRLRGEDARGRALAQALFDAFMADMDRNLREMGTGDLSVPRRVRGMAEAFYGRAGVYDSAIDANSAEGLQAALERNLFAGRSGERVADQADIDAMASYVLLCGEALAATAGSDVMAAILTWPAVPSRMETATGEG</sequence>
<dbReference type="InterPro" id="IPR014569">
    <property type="entry name" value="Ubq_cyt-c_CBP3-rel"/>
</dbReference>
<comment type="similarity">
    <text evidence="2">Belongs to the UPF0174 family.</text>
</comment>
<dbReference type="EMBL" id="JAZHOF010000008">
    <property type="protein sequence ID" value="MEJ8573715.1"/>
    <property type="molecule type" value="Genomic_DNA"/>
</dbReference>
<evidence type="ECO:0000256" key="1">
    <source>
        <dbReference type="ARBA" id="ARBA00006407"/>
    </source>
</evidence>
<evidence type="ECO:0000256" key="2">
    <source>
        <dbReference type="ARBA" id="ARBA00006436"/>
    </source>
</evidence>
<organism evidence="4 5">
    <name type="scientific">Microbaculum marinum</name>
    <dbReference type="NCBI Taxonomy" id="1764581"/>
    <lineage>
        <taxon>Bacteria</taxon>
        <taxon>Pseudomonadati</taxon>
        <taxon>Pseudomonadota</taxon>
        <taxon>Alphaproteobacteria</taxon>
        <taxon>Hyphomicrobiales</taxon>
        <taxon>Tepidamorphaceae</taxon>
        <taxon>Microbaculum</taxon>
    </lineage>
</organism>
<comment type="caution">
    <text evidence="4">The sequence shown here is derived from an EMBL/GenBank/DDBJ whole genome shotgun (WGS) entry which is preliminary data.</text>
</comment>
<dbReference type="Proteomes" id="UP001378188">
    <property type="component" value="Unassembled WGS sequence"/>
</dbReference>
<dbReference type="InterPro" id="IPR007129">
    <property type="entry name" value="Ubiqinol_cyt_c_chaperone_CPB3"/>
</dbReference>
<dbReference type="AlphaFoldDB" id="A0AAW9RP46"/>